<feature type="transmembrane region" description="Helical" evidence="6">
    <location>
        <begin position="150"/>
        <end position="175"/>
    </location>
</feature>
<keyword evidence="2" id="KW-0813">Transport</keyword>
<feature type="transmembrane region" description="Helical" evidence="6">
    <location>
        <begin position="379"/>
        <end position="403"/>
    </location>
</feature>
<accession>A0A3D9FJU9</accession>
<dbReference type="EMBL" id="QRDP01000004">
    <property type="protein sequence ID" value="RED17366.1"/>
    <property type="molecule type" value="Genomic_DNA"/>
</dbReference>
<evidence type="ECO:0000259" key="7">
    <source>
        <dbReference type="PROSITE" id="PS50850"/>
    </source>
</evidence>
<name>A0A3D9FJU9_9SPHN</name>
<dbReference type="AlphaFoldDB" id="A0A3D9FJU9"/>
<dbReference type="PANTHER" id="PTHR23505">
    <property type="entry name" value="SPINSTER"/>
    <property type="match status" value="1"/>
</dbReference>
<evidence type="ECO:0000256" key="2">
    <source>
        <dbReference type="ARBA" id="ARBA00022448"/>
    </source>
</evidence>
<reference evidence="8 9" key="1">
    <citation type="submission" date="2018-07" db="EMBL/GenBank/DDBJ databases">
        <title>Genomic Encyclopedia of Type Strains, Phase IV (KMG-IV): sequencing the most valuable type-strain genomes for metagenomic binning, comparative biology and taxonomic classification.</title>
        <authorList>
            <person name="Goeker M."/>
        </authorList>
    </citation>
    <scope>NUCLEOTIDE SEQUENCE [LARGE SCALE GENOMIC DNA]</scope>
    <source>
        <strain evidence="8 9">DSM 26725</strain>
    </source>
</reference>
<evidence type="ECO:0000313" key="8">
    <source>
        <dbReference type="EMBL" id="RED17366.1"/>
    </source>
</evidence>
<feature type="transmembrane region" description="Helical" evidence="6">
    <location>
        <begin position="415"/>
        <end position="434"/>
    </location>
</feature>
<dbReference type="PANTHER" id="PTHR23505:SF79">
    <property type="entry name" value="PROTEIN SPINSTER"/>
    <property type="match status" value="1"/>
</dbReference>
<protein>
    <submittedName>
        <fullName evidence="8">Sugar phosphate permease</fullName>
    </submittedName>
</protein>
<feature type="domain" description="Major facilitator superfamily (MFS) profile" evidence="7">
    <location>
        <begin position="25"/>
        <end position="439"/>
    </location>
</feature>
<dbReference type="PROSITE" id="PS50850">
    <property type="entry name" value="MFS"/>
    <property type="match status" value="1"/>
</dbReference>
<keyword evidence="5 6" id="KW-0472">Membrane</keyword>
<dbReference type="InterPro" id="IPR020846">
    <property type="entry name" value="MFS_dom"/>
</dbReference>
<evidence type="ECO:0000256" key="5">
    <source>
        <dbReference type="ARBA" id="ARBA00023136"/>
    </source>
</evidence>
<evidence type="ECO:0000256" key="3">
    <source>
        <dbReference type="ARBA" id="ARBA00022692"/>
    </source>
</evidence>
<comment type="caution">
    <text evidence="8">The sequence shown here is derived from an EMBL/GenBank/DDBJ whole genome shotgun (WGS) entry which is preliminary data.</text>
</comment>
<dbReference type="RefSeq" id="WP_116236651.1">
    <property type="nucleotide sequence ID" value="NZ_QRDP01000004.1"/>
</dbReference>
<sequence length="455" mass="47923">MTATPPQRPADTNPPWPNPGYAWYVVVILLLAYTCSFIDRMILTLLVAPIRADLGISDTQMSLLVGFAFAVLYTLAGLPLGYVADRGNRKKLIMVGISLWSAMTAACGLAPNYALLFLARIGVGIGEATLSPAAYSLMSDYFPKDKLGRAVAVYSIGVPLGSGIALVLGGLIVTLATEAPAISLPGIGEAAPWRLVFFLVGLPGLAIALLMTTVREPFRRGLGQTQQAGTVRFRDAFTFVFSHGRTFVPLFAGLALYALVMYGQMTWIPTFFARTYAMAPASAGFYYGIILAISGAAGLILGGVLADHWFGKGKKDGHVLTILVAITGSAPFLIFGPQMPTPTLAFACIFIGQLVSAMYAGVAGASLQIITPNRYRGQVIALYFFTANMIGFGIGPTAVAMITDFGFGDDGALRHSLSLVAAIVLPVAIGSIMLSRAPFRGSVASLEAEDAALAT</sequence>
<feature type="transmembrane region" description="Helical" evidence="6">
    <location>
        <begin position="92"/>
        <end position="111"/>
    </location>
</feature>
<dbReference type="Pfam" id="PF07690">
    <property type="entry name" value="MFS_1"/>
    <property type="match status" value="1"/>
</dbReference>
<feature type="transmembrane region" description="Helical" evidence="6">
    <location>
        <begin position="195"/>
        <end position="214"/>
    </location>
</feature>
<gene>
    <name evidence="8" type="ORF">DFR46_2412</name>
</gene>
<dbReference type="GO" id="GO:0016020">
    <property type="term" value="C:membrane"/>
    <property type="evidence" value="ECO:0007669"/>
    <property type="project" value="UniProtKB-SubCell"/>
</dbReference>
<dbReference type="Proteomes" id="UP000256310">
    <property type="component" value="Unassembled WGS sequence"/>
</dbReference>
<dbReference type="OrthoDB" id="7400989at2"/>
<dbReference type="GO" id="GO:0022857">
    <property type="term" value="F:transmembrane transporter activity"/>
    <property type="evidence" value="ECO:0007669"/>
    <property type="project" value="InterPro"/>
</dbReference>
<comment type="subcellular location">
    <subcellularLocation>
        <location evidence="1">Membrane</location>
        <topology evidence="1">Multi-pass membrane protein</topology>
    </subcellularLocation>
</comment>
<feature type="transmembrane region" description="Helical" evidence="6">
    <location>
        <begin position="344"/>
        <end position="367"/>
    </location>
</feature>
<evidence type="ECO:0000256" key="1">
    <source>
        <dbReference type="ARBA" id="ARBA00004141"/>
    </source>
</evidence>
<evidence type="ECO:0000313" key="9">
    <source>
        <dbReference type="Proteomes" id="UP000256310"/>
    </source>
</evidence>
<feature type="transmembrane region" description="Helical" evidence="6">
    <location>
        <begin position="285"/>
        <end position="306"/>
    </location>
</feature>
<evidence type="ECO:0000256" key="6">
    <source>
        <dbReference type="SAM" id="Phobius"/>
    </source>
</evidence>
<dbReference type="CDD" id="cd17328">
    <property type="entry name" value="MFS_spinster_like"/>
    <property type="match status" value="1"/>
</dbReference>
<organism evidence="8 9">
    <name type="scientific">Parasphingopyxis lamellibrachiae</name>
    <dbReference type="NCBI Taxonomy" id="680125"/>
    <lineage>
        <taxon>Bacteria</taxon>
        <taxon>Pseudomonadati</taxon>
        <taxon>Pseudomonadota</taxon>
        <taxon>Alphaproteobacteria</taxon>
        <taxon>Sphingomonadales</taxon>
        <taxon>Sphingomonadaceae</taxon>
        <taxon>Parasphingopyxis</taxon>
    </lineage>
</organism>
<dbReference type="SUPFAM" id="SSF103473">
    <property type="entry name" value="MFS general substrate transporter"/>
    <property type="match status" value="1"/>
</dbReference>
<dbReference type="Gene3D" id="1.20.1250.20">
    <property type="entry name" value="MFS general substrate transporter like domains"/>
    <property type="match status" value="1"/>
</dbReference>
<keyword evidence="9" id="KW-1185">Reference proteome</keyword>
<evidence type="ECO:0000256" key="4">
    <source>
        <dbReference type="ARBA" id="ARBA00022989"/>
    </source>
</evidence>
<keyword evidence="4 6" id="KW-1133">Transmembrane helix</keyword>
<feature type="transmembrane region" description="Helical" evidence="6">
    <location>
        <begin position="63"/>
        <end position="83"/>
    </location>
</feature>
<dbReference type="InterPro" id="IPR011701">
    <property type="entry name" value="MFS"/>
</dbReference>
<feature type="transmembrane region" description="Helical" evidence="6">
    <location>
        <begin position="247"/>
        <end position="265"/>
    </location>
</feature>
<feature type="transmembrane region" description="Helical" evidence="6">
    <location>
        <begin position="21"/>
        <end position="43"/>
    </location>
</feature>
<proteinExistence type="predicted"/>
<dbReference type="InterPro" id="IPR036259">
    <property type="entry name" value="MFS_trans_sf"/>
</dbReference>
<keyword evidence="3 6" id="KW-0812">Transmembrane</keyword>
<dbReference type="InterPro" id="IPR044770">
    <property type="entry name" value="MFS_spinster-like"/>
</dbReference>
<feature type="transmembrane region" description="Helical" evidence="6">
    <location>
        <begin position="318"/>
        <end position="338"/>
    </location>
</feature>